<dbReference type="EnsemblPlants" id="ONIVA10G15400.1">
    <property type="protein sequence ID" value="ONIVA10G15400.1"/>
    <property type="gene ID" value="ONIVA10G15400"/>
</dbReference>
<reference evidence="1" key="1">
    <citation type="submission" date="2015-04" db="UniProtKB">
        <authorList>
            <consortium name="EnsemblPlants"/>
        </authorList>
    </citation>
    <scope>IDENTIFICATION</scope>
    <source>
        <strain evidence="1">SL10</strain>
    </source>
</reference>
<accession>A0A0E0IUB6</accession>
<keyword evidence="2" id="KW-1185">Reference proteome</keyword>
<dbReference type="AlphaFoldDB" id="A0A0E0IUB6"/>
<dbReference type="HOGENOM" id="CLU_2100836_0_0_1"/>
<reference evidence="1" key="2">
    <citation type="submission" date="2018-04" db="EMBL/GenBank/DDBJ databases">
        <title>OnivRS2 (Oryza nivara Reference Sequence Version 2).</title>
        <authorList>
            <person name="Zhang J."/>
            <person name="Kudrna D."/>
            <person name="Lee S."/>
            <person name="Talag J."/>
            <person name="Rajasekar S."/>
            <person name="Welchert J."/>
            <person name="Hsing Y.-I."/>
            <person name="Wing R.A."/>
        </authorList>
    </citation>
    <scope>NUCLEOTIDE SEQUENCE [LARGE SCALE GENOMIC DNA]</scope>
</reference>
<sequence>MVNKGMPLCETALTNPILAVKVGARQWSPVPKTTLFFMASFLVVGRSIIRAEGLSGTTLQVQNQAVNGAVTGCVIKTEFKSIHRGQFIRNVIKLMFAGYKTPYRTCGVRCVLHDQE</sequence>
<evidence type="ECO:0000313" key="2">
    <source>
        <dbReference type="Proteomes" id="UP000006591"/>
    </source>
</evidence>
<proteinExistence type="predicted"/>
<dbReference type="Gramene" id="ONIVA10G15400.1">
    <property type="protein sequence ID" value="ONIVA10G15400.1"/>
    <property type="gene ID" value="ONIVA10G15400"/>
</dbReference>
<evidence type="ECO:0000313" key="1">
    <source>
        <dbReference type="EnsemblPlants" id="ONIVA10G15400.1"/>
    </source>
</evidence>
<organism evidence="1">
    <name type="scientific">Oryza nivara</name>
    <name type="common">Indian wild rice</name>
    <name type="synonym">Oryza sativa f. spontanea</name>
    <dbReference type="NCBI Taxonomy" id="4536"/>
    <lineage>
        <taxon>Eukaryota</taxon>
        <taxon>Viridiplantae</taxon>
        <taxon>Streptophyta</taxon>
        <taxon>Embryophyta</taxon>
        <taxon>Tracheophyta</taxon>
        <taxon>Spermatophyta</taxon>
        <taxon>Magnoliopsida</taxon>
        <taxon>Liliopsida</taxon>
        <taxon>Poales</taxon>
        <taxon>Poaceae</taxon>
        <taxon>BOP clade</taxon>
        <taxon>Oryzoideae</taxon>
        <taxon>Oryzeae</taxon>
        <taxon>Oryzinae</taxon>
        <taxon>Oryza</taxon>
    </lineage>
</organism>
<dbReference type="Proteomes" id="UP000006591">
    <property type="component" value="Chromosome 10"/>
</dbReference>
<protein>
    <submittedName>
        <fullName evidence="1">Uncharacterized protein</fullName>
    </submittedName>
</protein>
<name>A0A0E0IUB6_ORYNI</name>